<accession>A0A7I8D013</accession>
<evidence type="ECO:0000256" key="2">
    <source>
        <dbReference type="ARBA" id="ARBA00022777"/>
    </source>
</evidence>
<keyword evidence="5" id="KW-1185">Reference proteome</keyword>
<dbReference type="RefSeq" id="WP_099323444.1">
    <property type="nucleotide sequence ID" value="NZ_AP023321.1"/>
</dbReference>
<dbReference type="CDD" id="cd01166">
    <property type="entry name" value="KdgK"/>
    <property type="match status" value="1"/>
</dbReference>
<keyword evidence="1" id="KW-0808">Transferase</keyword>
<dbReference type="InterPro" id="IPR002173">
    <property type="entry name" value="Carboh/pur_kinase_PfkB_CS"/>
</dbReference>
<protein>
    <submittedName>
        <fullName evidence="4">PfkB family kinase</fullName>
    </submittedName>
</protein>
<dbReference type="GO" id="GO:0016301">
    <property type="term" value="F:kinase activity"/>
    <property type="evidence" value="ECO:0007669"/>
    <property type="project" value="UniProtKB-KW"/>
</dbReference>
<feature type="domain" description="Carbohydrate kinase PfkB" evidence="3">
    <location>
        <begin position="1"/>
        <end position="299"/>
    </location>
</feature>
<evidence type="ECO:0000313" key="5">
    <source>
        <dbReference type="Proteomes" id="UP000593890"/>
    </source>
</evidence>
<dbReference type="PANTHER" id="PTHR10584:SF166">
    <property type="entry name" value="RIBOKINASE"/>
    <property type="match status" value="1"/>
</dbReference>
<reference evidence="5" key="1">
    <citation type="submission" date="2020-07" db="EMBL/GenBank/DDBJ databases">
        <title>Complete genome sequencing of Clostridia bacterium strain 12CBH8.</title>
        <authorList>
            <person name="Sakamoto M."/>
            <person name="Murakami T."/>
            <person name="Mori H."/>
        </authorList>
    </citation>
    <scope>NUCLEOTIDE SEQUENCE [LARGE SCALE GENOMIC DNA]</scope>
    <source>
        <strain evidence="5">12CBH8</strain>
    </source>
</reference>
<dbReference type="AlphaFoldDB" id="A0A7I8D013"/>
<dbReference type="Pfam" id="PF00294">
    <property type="entry name" value="PfkB"/>
    <property type="match status" value="1"/>
</dbReference>
<dbReference type="Proteomes" id="UP000593890">
    <property type="component" value="Chromosome"/>
</dbReference>
<dbReference type="Gene3D" id="3.40.1190.20">
    <property type="match status" value="1"/>
</dbReference>
<dbReference type="InterPro" id="IPR011611">
    <property type="entry name" value="PfkB_dom"/>
</dbReference>
<dbReference type="PROSITE" id="PS00584">
    <property type="entry name" value="PFKB_KINASES_2"/>
    <property type="match status" value="1"/>
</dbReference>
<dbReference type="EMBL" id="AP023321">
    <property type="protein sequence ID" value="BCI60101.1"/>
    <property type="molecule type" value="Genomic_DNA"/>
</dbReference>
<sequence>MKKVLCIGSVTTDIIVRPVDALPDPGTSRVVENAAMYVGGCAANAANDLGKIGVPVSCAFKVGEDSFGSFVKRTMKKYNVNTDGIVTDGSVDTTCSILCVSSDGQRSYFFNPGSAAAYKKEDLDLSLIDQNDIIFVAGALLLYDFDGVPCSEILRYAKEKGKYTVLDTAWDSRDRWMELIEPSLPYLDLFMPSYDEAVKIAGETDLDRIADCFFAKGAKNVIIKIGKDGAYICEENGKRYTLPTYSKYKPIDTTGAGDSFCAGFIAGLAHGLDYRTSGKIANAVGTLCVLEVGASTGIRTWEETLQFMEENKDQVE</sequence>
<dbReference type="KEGG" id="sman:C12CBH8_07400"/>
<keyword evidence="2 4" id="KW-0418">Kinase</keyword>
<dbReference type="InterPro" id="IPR029056">
    <property type="entry name" value="Ribokinase-like"/>
</dbReference>
<evidence type="ECO:0000259" key="3">
    <source>
        <dbReference type="Pfam" id="PF00294"/>
    </source>
</evidence>
<name>A0A7I8D013_9FIRM</name>
<proteinExistence type="predicted"/>
<dbReference type="GO" id="GO:0005829">
    <property type="term" value="C:cytosol"/>
    <property type="evidence" value="ECO:0007669"/>
    <property type="project" value="TreeGrafter"/>
</dbReference>
<dbReference type="PANTHER" id="PTHR10584">
    <property type="entry name" value="SUGAR KINASE"/>
    <property type="match status" value="1"/>
</dbReference>
<gene>
    <name evidence="4" type="ORF">C12CBH8_07400</name>
</gene>
<dbReference type="SUPFAM" id="SSF53613">
    <property type="entry name" value="Ribokinase-like"/>
    <property type="match status" value="1"/>
</dbReference>
<organism evidence="4 5">
    <name type="scientific">Solibaculum mannosilyticum</name>
    <dbReference type="NCBI Taxonomy" id="2780922"/>
    <lineage>
        <taxon>Bacteria</taxon>
        <taxon>Bacillati</taxon>
        <taxon>Bacillota</taxon>
        <taxon>Clostridia</taxon>
        <taxon>Eubacteriales</taxon>
        <taxon>Oscillospiraceae</taxon>
        <taxon>Solibaculum</taxon>
    </lineage>
</organism>
<evidence type="ECO:0000313" key="4">
    <source>
        <dbReference type="EMBL" id="BCI60101.1"/>
    </source>
</evidence>
<evidence type="ECO:0000256" key="1">
    <source>
        <dbReference type="ARBA" id="ARBA00022679"/>
    </source>
</evidence>